<gene>
    <name evidence="10" type="ORF">BJ322DRAFT_1012890</name>
</gene>
<dbReference type="EC" id="3.6.4.13" evidence="1"/>
<dbReference type="PROSITE" id="PS51194">
    <property type="entry name" value="HELICASE_CTER"/>
    <property type="match status" value="1"/>
</dbReference>
<dbReference type="SUPFAM" id="SSF52540">
    <property type="entry name" value="P-loop containing nucleoside triphosphate hydrolases"/>
    <property type="match status" value="1"/>
</dbReference>
<dbReference type="InterPro" id="IPR011545">
    <property type="entry name" value="DEAD/DEAH_box_helicase_dom"/>
</dbReference>
<dbReference type="PROSITE" id="PS51192">
    <property type="entry name" value="HELICASE_ATP_BIND_1"/>
    <property type="match status" value="1"/>
</dbReference>
<dbReference type="GO" id="GO:0003676">
    <property type="term" value="F:nucleic acid binding"/>
    <property type="evidence" value="ECO:0007669"/>
    <property type="project" value="InterPro"/>
</dbReference>
<proteinExistence type="predicted"/>
<dbReference type="InterPro" id="IPR001650">
    <property type="entry name" value="Helicase_C-like"/>
</dbReference>
<evidence type="ECO:0000256" key="5">
    <source>
        <dbReference type="ARBA" id="ARBA00022840"/>
    </source>
</evidence>
<dbReference type="SMART" id="SM00487">
    <property type="entry name" value="DEXDc"/>
    <property type="match status" value="1"/>
</dbReference>
<feature type="compositionally biased region" description="Basic and acidic residues" evidence="7">
    <location>
        <begin position="216"/>
        <end position="235"/>
    </location>
</feature>
<comment type="caution">
    <text evidence="10">The sequence shown here is derived from an EMBL/GenBank/DDBJ whole genome shotgun (WGS) entry which is preliminary data.</text>
</comment>
<dbReference type="OrthoDB" id="10256233at2759"/>
<dbReference type="InterPro" id="IPR014001">
    <property type="entry name" value="Helicase_ATP-bd"/>
</dbReference>
<evidence type="ECO:0000256" key="7">
    <source>
        <dbReference type="SAM" id="MobiDB-lite"/>
    </source>
</evidence>
<dbReference type="AlphaFoldDB" id="A0A9P6H665"/>
<feature type="compositionally biased region" description="Low complexity" evidence="7">
    <location>
        <begin position="20"/>
        <end position="31"/>
    </location>
</feature>
<feature type="domain" description="Helicase ATP-binding" evidence="8">
    <location>
        <begin position="65"/>
        <end position="351"/>
    </location>
</feature>
<keyword evidence="11" id="KW-1185">Reference proteome</keyword>
<dbReference type="Proteomes" id="UP000736335">
    <property type="component" value="Unassembled WGS sequence"/>
</dbReference>
<feature type="region of interest" description="Disordered" evidence="7">
    <location>
        <begin position="1"/>
        <end position="31"/>
    </location>
</feature>
<dbReference type="CDD" id="cd18787">
    <property type="entry name" value="SF2_C_DEAD"/>
    <property type="match status" value="1"/>
</dbReference>
<feature type="region of interest" description="Disordered" evidence="7">
    <location>
        <begin position="296"/>
        <end position="315"/>
    </location>
</feature>
<name>A0A9P6H665_9AGAM</name>
<evidence type="ECO:0000256" key="4">
    <source>
        <dbReference type="ARBA" id="ARBA00022806"/>
    </source>
</evidence>
<dbReference type="PANTHER" id="PTHR47960">
    <property type="entry name" value="DEAD-BOX ATP-DEPENDENT RNA HELICASE 50"/>
    <property type="match status" value="1"/>
</dbReference>
<dbReference type="GO" id="GO:0016787">
    <property type="term" value="F:hydrolase activity"/>
    <property type="evidence" value="ECO:0007669"/>
    <property type="project" value="UniProtKB-KW"/>
</dbReference>
<evidence type="ECO:0000259" key="9">
    <source>
        <dbReference type="PROSITE" id="PS51194"/>
    </source>
</evidence>
<evidence type="ECO:0000256" key="2">
    <source>
        <dbReference type="ARBA" id="ARBA00022741"/>
    </source>
</evidence>
<sequence length="545" mass="59950">MERKGVNPLAQEFDLPASKSGSSGPLPASFSSPPLLDGLRDSVHRILGPPAPPTLIQALSLKHLFSDTPEWRQYLLASETGSGKSIAYLLPLLHHLKKSELAASESTSPAISSHPRRAVNPRALILAPTHELSRQLSSFAKNLSHNIKLKVLCASRANTRSAPRTTFTASKMASQFTDDAAVELGASHPGVSRPVDVLVGTPNKLLEMATGKRWNHRQDEPEKQEPEKYESDKQLAAELSGSRNETSFRGAEPAMGLQNVEWVIIDEADILFDPDFHESTRTLLADIAAARGQPVQNTLDLFPPPSETSTTPTLSQTTPINYPFNLILATATIPPSLALYLDTYHPSLTRLASPALHRLPPNMKTEYASWTSGNKDADIERRITKVWAEDSIRSDFDGKRSKILIFCNERTKVLSLGAFLEGKGIPNVALTKDSDARNFGNNHHLDGFLRVTNSRLKPRSPSLSEDKKPHVMITTSMLSRGLDFSPDVRHVFIVDMPRNMVDFLHRAGRSARAGQAGKVVVFMRSKGRGTGGEQEKKKQVEALRR</sequence>
<keyword evidence="5" id="KW-0067">ATP-binding</keyword>
<keyword evidence="2" id="KW-0547">Nucleotide-binding</keyword>
<dbReference type="GO" id="GO:0003724">
    <property type="term" value="F:RNA helicase activity"/>
    <property type="evidence" value="ECO:0007669"/>
    <property type="project" value="UniProtKB-EC"/>
</dbReference>
<keyword evidence="4" id="KW-0347">Helicase</keyword>
<dbReference type="Pfam" id="PF00271">
    <property type="entry name" value="Helicase_C"/>
    <property type="match status" value="1"/>
</dbReference>
<dbReference type="Pfam" id="PF00270">
    <property type="entry name" value="DEAD"/>
    <property type="match status" value="1"/>
</dbReference>
<protein>
    <recommendedName>
        <fullName evidence="1">RNA helicase</fullName>
        <ecNumber evidence="1">3.6.4.13</ecNumber>
    </recommendedName>
</protein>
<comment type="catalytic activity">
    <reaction evidence="6">
        <text>ATP + H2O = ADP + phosphate + H(+)</text>
        <dbReference type="Rhea" id="RHEA:13065"/>
        <dbReference type="ChEBI" id="CHEBI:15377"/>
        <dbReference type="ChEBI" id="CHEBI:15378"/>
        <dbReference type="ChEBI" id="CHEBI:30616"/>
        <dbReference type="ChEBI" id="CHEBI:43474"/>
        <dbReference type="ChEBI" id="CHEBI:456216"/>
        <dbReference type="EC" id="3.6.4.13"/>
    </reaction>
</comment>
<organism evidence="10 11">
    <name type="scientific">Thelephora terrestris</name>
    <dbReference type="NCBI Taxonomy" id="56493"/>
    <lineage>
        <taxon>Eukaryota</taxon>
        <taxon>Fungi</taxon>
        <taxon>Dikarya</taxon>
        <taxon>Basidiomycota</taxon>
        <taxon>Agaricomycotina</taxon>
        <taxon>Agaricomycetes</taxon>
        <taxon>Thelephorales</taxon>
        <taxon>Thelephoraceae</taxon>
        <taxon>Thelephora</taxon>
    </lineage>
</organism>
<evidence type="ECO:0000313" key="10">
    <source>
        <dbReference type="EMBL" id="KAF9779858.1"/>
    </source>
</evidence>
<feature type="domain" description="Helicase C-terminal" evidence="9">
    <location>
        <begin position="378"/>
        <end position="545"/>
    </location>
</feature>
<evidence type="ECO:0000313" key="11">
    <source>
        <dbReference type="Proteomes" id="UP000736335"/>
    </source>
</evidence>
<evidence type="ECO:0000256" key="1">
    <source>
        <dbReference type="ARBA" id="ARBA00012552"/>
    </source>
</evidence>
<feature type="region of interest" description="Disordered" evidence="7">
    <location>
        <begin position="524"/>
        <end position="545"/>
    </location>
</feature>
<evidence type="ECO:0000256" key="3">
    <source>
        <dbReference type="ARBA" id="ARBA00022801"/>
    </source>
</evidence>
<dbReference type="Gene3D" id="3.40.50.300">
    <property type="entry name" value="P-loop containing nucleotide triphosphate hydrolases"/>
    <property type="match status" value="2"/>
</dbReference>
<dbReference type="InterPro" id="IPR027417">
    <property type="entry name" value="P-loop_NTPase"/>
</dbReference>
<dbReference type="SMART" id="SM00490">
    <property type="entry name" value="HELICc"/>
    <property type="match status" value="1"/>
</dbReference>
<feature type="compositionally biased region" description="Basic and acidic residues" evidence="7">
    <location>
        <begin position="533"/>
        <end position="545"/>
    </location>
</feature>
<reference evidence="10" key="1">
    <citation type="journal article" date="2020" name="Nat. Commun.">
        <title>Large-scale genome sequencing of mycorrhizal fungi provides insights into the early evolution of symbiotic traits.</title>
        <authorList>
            <person name="Miyauchi S."/>
            <person name="Kiss E."/>
            <person name="Kuo A."/>
            <person name="Drula E."/>
            <person name="Kohler A."/>
            <person name="Sanchez-Garcia M."/>
            <person name="Morin E."/>
            <person name="Andreopoulos B."/>
            <person name="Barry K.W."/>
            <person name="Bonito G."/>
            <person name="Buee M."/>
            <person name="Carver A."/>
            <person name="Chen C."/>
            <person name="Cichocki N."/>
            <person name="Clum A."/>
            <person name="Culley D."/>
            <person name="Crous P.W."/>
            <person name="Fauchery L."/>
            <person name="Girlanda M."/>
            <person name="Hayes R.D."/>
            <person name="Keri Z."/>
            <person name="LaButti K."/>
            <person name="Lipzen A."/>
            <person name="Lombard V."/>
            <person name="Magnuson J."/>
            <person name="Maillard F."/>
            <person name="Murat C."/>
            <person name="Nolan M."/>
            <person name="Ohm R.A."/>
            <person name="Pangilinan J."/>
            <person name="Pereira M.F."/>
            <person name="Perotto S."/>
            <person name="Peter M."/>
            <person name="Pfister S."/>
            <person name="Riley R."/>
            <person name="Sitrit Y."/>
            <person name="Stielow J.B."/>
            <person name="Szollosi G."/>
            <person name="Zifcakova L."/>
            <person name="Stursova M."/>
            <person name="Spatafora J.W."/>
            <person name="Tedersoo L."/>
            <person name="Vaario L.M."/>
            <person name="Yamada A."/>
            <person name="Yan M."/>
            <person name="Wang P."/>
            <person name="Xu J."/>
            <person name="Bruns T."/>
            <person name="Baldrian P."/>
            <person name="Vilgalys R."/>
            <person name="Dunand C."/>
            <person name="Henrissat B."/>
            <person name="Grigoriev I.V."/>
            <person name="Hibbett D."/>
            <person name="Nagy L.G."/>
            <person name="Martin F.M."/>
        </authorList>
    </citation>
    <scope>NUCLEOTIDE SEQUENCE</scope>
    <source>
        <strain evidence="10">UH-Tt-Lm1</strain>
    </source>
</reference>
<dbReference type="GO" id="GO:0005524">
    <property type="term" value="F:ATP binding"/>
    <property type="evidence" value="ECO:0007669"/>
    <property type="project" value="UniProtKB-KW"/>
</dbReference>
<reference evidence="10" key="2">
    <citation type="submission" date="2020-11" db="EMBL/GenBank/DDBJ databases">
        <authorList>
            <consortium name="DOE Joint Genome Institute"/>
            <person name="Kuo A."/>
            <person name="Miyauchi S."/>
            <person name="Kiss E."/>
            <person name="Drula E."/>
            <person name="Kohler A."/>
            <person name="Sanchez-Garcia M."/>
            <person name="Andreopoulos B."/>
            <person name="Barry K.W."/>
            <person name="Bonito G."/>
            <person name="Buee M."/>
            <person name="Carver A."/>
            <person name="Chen C."/>
            <person name="Cichocki N."/>
            <person name="Clum A."/>
            <person name="Culley D."/>
            <person name="Crous P.W."/>
            <person name="Fauchery L."/>
            <person name="Girlanda M."/>
            <person name="Hayes R."/>
            <person name="Keri Z."/>
            <person name="Labutti K."/>
            <person name="Lipzen A."/>
            <person name="Lombard V."/>
            <person name="Magnuson J."/>
            <person name="Maillard F."/>
            <person name="Morin E."/>
            <person name="Murat C."/>
            <person name="Nolan M."/>
            <person name="Ohm R."/>
            <person name="Pangilinan J."/>
            <person name="Pereira M."/>
            <person name="Perotto S."/>
            <person name="Peter M."/>
            <person name="Riley R."/>
            <person name="Sitrit Y."/>
            <person name="Stielow B."/>
            <person name="Szollosi G."/>
            <person name="Zifcakova L."/>
            <person name="Stursova M."/>
            <person name="Spatafora J.W."/>
            <person name="Tedersoo L."/>
            <person name="Vaario L.-M."/>
            <person name="Yamada A."/>
            <person name="Yan M."/>
            <person name="Wang P."/>
            <person name="Xu J."/>
            <person name="Bruns T."/>
            <person name="Baldrian P."/>
            <person name="Vilgalys R."/>
            <person name="Henrissat B."/>
            <person name="Grigoriev I.V."/>
            <person name="Hibbett D."/>
            <person name="Nagy L.G."/>
            <person name="Martin F.M."/>
        </authorList>
    </citation>
    <scope>NUCLEOTIDE SEQUENCE</scope>
    <source>
        <strain evidence="10">UH-Tt-Lm1</strain>
    </source>
</reference>
<accession>A0A9P6H665</accession>
<evidence type="ECO:0000259" key="8">
    <source>
        <dbReference type="PROSITE" id="PS51192"/>
    </source>
</evidence>
<feature type="region of interest" description="Disordered" evidence="7">
    <location>
        <begin position="209"/>
        <end position="249"/>
    </location>
</feature>
<evidence type="ECO:0000256" key="6">
    <source>
        <dbReference type="ARBA" id="ARBA00047984"/>
    </source>
</evidence>
<dbReference type="EMBL" id="WIUZ02000018">
    <property type="protein sequence ID" value="KAF9779858.1"/>
    <property type="molecule type" value="Genomic_DNA"/>
</dbReference>
<keyword evidence="3 10" id="KW-0378">Hydrolase</keyword>